<evidence type="ECO:0000313" key="3">
    <source>
        <dbReference type="Proteomes" id="UP000075243"/>
    </source>
</evidence>
<evidence type="ECO:0000256" key="1">
    <source>
        <dbReference type="SAM" id="Phobius"/>
    </source>
</evidence>
<dbReference type="Proteomes" id="UP000075243">
    <property type="component" value="Unassembled WGS sequence"/>
</dbReference>
<keyword evidence="3" id="KW-1185">Reference proteome</keyword>
<accession>A0A151SEI8</accession>
<organism evidence="2 3">
    <name type="scientific">Cajanus cajan</name>
    <name type="common">Pigeon pea</name>
    <name type="synonym">Cajanus indicus</name>
    <dbReference type="NCBI Taxonomy" id="3821"/>
    <lineage>
        <taxon>Eukaryota</taxon>
        <taxon>Viridiplantae</taxon>
        <taxon>Streptophyta</taxon>
        <taxon>Embryophyta</taxon>
        <taxon>Tracheophyta</taxon>
        <taxon>Spermatophyta</taxon>
        <taxon>Magnoliopsida</taxon>
        <taxon>eudicotyledons</taxon>
        <taxon>Gunneridae</taxon>
        <taxon>Pentapetalae</taxon>
        <taxon>rosids</taxon>
        <taxon>fabids</taxon>
        <taxon>Fabales</taxon>
        <taxon>Fabaceae</taxon>
        <taxon>Papilionoideae</taxon>
        <taxon>50 kb inversion clade</taxon>
        <taxon>NPAAA clade</taxon>
        <taxon>indigoferoid/millettioid clade</taxon>
        <taxon>Phaseoleae</taxon>
        <taxon>Cajanus</taxon>
    </lineage>
</organism>
<dbReference type="Gene3D" id="3.60.10.10">
    <property type="entry name" value="Endonuclease/exonuclease/phosphatase"/>
    <property type="match status" value="1"/>
</dbReference>
<dbReference type="AlphaFoldDB" id="A0A151SEI8"/>
<keyword evidence="1" id="KW-0472">Membrane</keyword>
<feature type="transmembrane region" description="Helical" evidence="1">
    <location>
        <begin position="215"/>
        <end position="238"/>
    </location>
</feature>
<sequence>MSHNLRGLGGNTKWTFIKNLVCKENIKILCLQETKLFAITNSLCYTLWGDQHVESVVLLAINSTGGLLCLWNKDCFSVLNILFGIPHFRTLDCWFEDKSFRGIVESTWRELIVTGSGAFVLKEKLKGLKGKMKSLKRARQSLAVNFHKSYFGAIELDRNTVEKFADLLNYKIMTVLFIYLGIPIRVVERRRETWKPVIDKIRNKLAGWKHKTISLVGRISLINSVLLVIPLYFLFFFFRWKLGDGKEIRFWKDKWLGDQSLLESFSCIFVNSNQKQNKVADMGTWEGQEWRWCFQWRRNCLTEKMNNGLFFNYY</sequence>
<gene>
    <name evidence="2" type="ORF">KK1_024831</name>
</gene>
<dbReference type="EMBL" id="KQ483415">
    <property type="protein sequence ID" value="KYP53205.1"/>
    <property type="molecule type" value="Genomic_DNA"/>
</dbReference>
<reference evidence="2" key="1">
    <citation type="journal article" date="2012" name="Nat. Biotechnol.">
        <title>Draft genome sequence of pigeonpea (Cajanus cajan), an orphan legume crop of resource-poor farmers.</title>
        <authorList>
            <person name="Varshney R.K."/>
            <person name="Chen W."/>
            <person name="Li Y."/>
            <person name="Bharti A.K."/>
            <person name="Saxena R.K."/>
            <person name="Schlueter J.A."/>
            <person name="Donoghue M.T."/>
            <person name="Azam S."/>
            <person name="Fan G."/>
            <person name="Whaley A.M."/>
            <person name="Farmer A.D."/>
            <person name="Sheridan J."/>
            <person name="Iwata A."/>
            <person name="Tuteja R."/>
            <person name="Penmetsa R.V."/>
            <person name="Wu W."/>
            <person name="Upadhyaya H.D."/>
            <person name="Yang S.P."/>
            <person name="Shah T."/>
            <person name="Saxena K.B."/>
            <person name="Michael T."/>
            <person name="McCombie W.R."/>
            <person name="Yang B."/>
            <person name="Zhang G."/>
            <person name="Yang H."/>
            <person name="Wang J."/>
            <person name="Spillane C."/>
            <person name="Cook D.R."/>
            <person name="May G.D."/>
            <person name="Xu X."/>
            <person name="Jackson S.A."/>
        </authorList>
    </citation>
    <scope>NUCLEOTIDE SEQUENCE [LARGE SCALE GENOMIC DNA]</scope>
</reference>
<proteinExistence type="predicted"/>
<keyword evidence="1" id="KW-1133">Transmembrane helix</keyword>
<dbReference type="Gramene" id="C.cajan_24157.t">
    <property type="protein sequence ID" value="C.cajan_24157.t"/>
    <property type="gene ID" value="C.cajan_24157"/>
</dbReference>
<evidence type="ECO:0000313" key="2">
    <source>
        <dbReference type="EMBL" id="KYP53205.1"/>
    </source>
</evidence>
<dbReference type="SUPFAM" id="SSF56219">
    <property type="entry name" value="DNase I-like"/>
    <property type="match status" value="1"/>
</dbReference>
<protein>
    <submittedName>
        <fullName evidence="2">Uncharacterized protein</fullName>
    </submittedName>
</protein>
<name>A0A151SEI8_CAJCA</name>
<dbReference type="PANTHER" id="PTHR33116:SF78">
    <property type="entry name" value="OS12G0587133 PROTEIN"/>
    <property type="match status" value="1"/>
</dbReference>
<dbReference type="PANTHER" id="PTHR33116">
    <property type="entry name" value="REVERSE TRANSCRIPTASE ZINC-BINDING DOMAIN-CONTAINING PROTEIN-RELATED-RELATED"/>
    <property type="match status" value="1"/>
</dbReference>
<keyword evidence="1" id="KW-0812">Transmembrane</keyword>
<dbReference type="InterPro" id="IPR036691">
    <property type="entry name" value="Endo/exonu/phosph_ase_sf"/>
</dbReference>